<accession>A0ABV7QE08</accession>
<keyword evidence="1" id="KW-0472">Membrane</keyword>
<dbReference type="RefSeq" id="WP_377868186.1">
    <property type="nucleotide sequence ID" value="NZ_JBHMAY010000005.1"/>
</dbReference>
<keyword evidence="1" id="KW-0812">Transmembrane</keyword>
<reference evidence="3" key="1">
    <citation type="journal article" date="2019" name="Int. J. Syst. Evol. Microbiol.">
        <title>The Global Catalogue of Microorganisms (GCM) 10K type strain sequencing project: providing services to taxonomists for standard genome sequencing and annotation.</title>
        <authorList>
            <consortium name="The Broad Institute Genomics Platform"/>
            <consortium name="The Broad Institute Genome Sequencing Center for Infectious Disease"/>
            <person name="Wu L."/>
            <person name="Ma J."/>
        </authorList>
    </citation>
    <scope>NUCLEOTIDE SEQUENCE [LARGE SCALE GENOMIC DNA]</scope>
    <source>
        <strain evidence="3">CGMCC 4.7682</strain>
    </source>
</reference>
<keyword evidence="3" id="KW-1185">Reference proteome</keyword>
<feature type="transmembrane region" description="Helical" evidence="1">
    <location>
        <begin position="25"/>
        <end position="45"/>
    </location>
</feature>
<dbReference type="EMBL" id="JBHRWI010000012">
    <property type="protein sequence ID" value="MFC3510235.1"/>
    <property type="molecule type" value="Genomic_DNA"/>
</dbReference>
<evidence type="ECO:0000256" key="1">
    <source>
        <dbReference type="SAM" id="Phobius"/>
    </source>
</evidence>
<organism evidence="2 3">
    <name type="scientific">Amycolatopsis halotolerans</name>
    <dbReference type="NCBI Taxonomy" id="330083"/>
    <lineage>
        <taxon>Bacteria</taxon>
        <taxon>Bacillati</taxon>
        <taxon>Actinomycetota</taxon>
        <taxon>Actinomycetes</taxon>
        <taxon>Pseudonocardiales</taxon>
        <taxon>Pseudonocardiaceae</taxon>
        <taxon>Amycolatopsis</taxon>
    </lineage>
</organism>
<dbReference type="Proteomes" id="UP001595764">
    <property type="component" value="Unassembled WGS sequence"/>
</dbReference>
<proteinExistence type="predicted"/>
<sequence>MLALLGLLLVVWVVCIVVGIAVKGLFWLLIIGAVLFVGTAAIGFVKREALGRGKR</sequence>
<evidence type="ECO:0000313" key="3">
    <source>
        <dbReference type="Proteomes" id="UP001595764"/>
    </source>
</evidence>
<protein>
    <recommendedName>
        <fullName evidence="4">Hydrophobic protein</fullName>
    </recommendedName>
</protein>
<gene>
    <name evidence="2" type="ORF">ACFORO_08690</name>
</gene>
<evidence type="ECO:0000313" key="2">
    <source>
        <dbReference type="EMBL" id="MFC3510235.1"/>
    </source>
</evidence>
<name>A0ABV7QE08_9PSEU</name>
<evidence type="ECO:0008006" key="4">
    <source>
        <dbReference type="Google" id="ProtNLM"/>
    </source>
</evidence>
<comment type="caution">
    <text evidence="2">The sequence shown here is derived from an EMBL/GenBank/DDBJ whole genome shotgun (WGS) entry which is preliminary data.</text>
</comment>
<keyword evidence="1" id="KW-1133">Transmembrane helix</keyword>